<keyword evidence="3" id="KW-1185">Reference proteome</keyword>
<comment type="caution">
    <text evidence="2">The sequence shown here is derived from an EMBL/GenBank/DDBJ whole genome shotgun (WGS) entry which is preliminary data.</text>
</comment>
<feature type="compositionally biased region" description="Low complexity" evidence="1">
    <location>
        <begin position="102"/>
        <end position="128"/>
    </location>
</feature>
<evidence type="ECO:0000256" key="1">
    <source>
        <dbReference type="SAM" id="MobiDB-lite"/>
    </source>
</evidence>
<protein>
    <submittedName>
        <fullName evidence="2">Uncharacterized protein</fullName>
    </submittedName>
</protein>
<sequence length="196" mass="20822">MPALSIPMPRREDTVFPLAEEDYNYDSFDEEEEYPRYTLNLGAGSECASLCPSACPTPPCRPSLKSLQIAPYISPAPAVPRSWEWQADELAAILAEPPSPASDSWLSSGSESSLSSDSSDSSHSPVSESFEEALTDDSLSALQHVRALQLCRHAPHPPSTVLGLRDGLLSVVRVIGCIVVVAVLAGSGRWGGGASL</sequence>
<proteinExistence type="predicted"/>
<feature type="region of interest" description="Disordered" evidence="1">
    <location>
        <begin position="102"/>
        <end position="130"/>
    </location>
</feature>
<organism evidence="2 3">
    <name type="scientific">Mycena rosella</name>
    <name type="common">Pink bonnet</name>
    <name type="synonym">Agaricus rosellus</name>
    <dbReference type="NCBI Taxonomy" id="1033263"/>
    <lineage>
        <taxon>Eukaryota</taxon>
        <taxon>Fungi</taxon>
        <taxon>Dikarya</taxon>
        <taxon>Basidiomycota</taxon>
        <taxon>Agaricomycotina</taxon>
        <taxon>Agaricomycetes</taxon>
        <taxon>Agaricomycetidae</taxon>
        <taxon>Agaricales</taxon>
        <taxon>Marasmiineae</taxon>
        <taxon>Mycenaceae</taxon>
        <taxon>Mycena</taxon>
    </lineage>
</organism>
<gene>
    <name evidence="2" type="ORF">B0H17DRAFT_1183164</name>
</gene>
<name>A0AAD7D163_MYCRO</name>
<reference evidence="2" key="1">
    <citation type="submission" date="2023-03" db="EMBL/GenBank/DDBJ databases">
        <title>Massive genome expansion in bonnet fungi (Mycena s.s.) driven by repeated elements and novel gene families across ecological guilds.</title>
        <authorList>
            <consortium name="Lawrence Berkeley National Laboratory"/>
            <person name="Harder C.B."/>
            <person name="Miyauchi S."/>
            <person name="Viragh M."/>
            <person name="Kuo A."/>
            <person name="Thoen E."/>
            <person name="Andreopoulos B."/>
            <person name="Lu D."/>
            <person name="Skrede I."/>
            <person name="Drula E."/>
            <person name="Henrissat B."/>
            <person name="Morin E."/>
            <person name="Kohler A."/>
            <person name="Barry K."/>
            <person name="LaButti K."/>
            <person name="Morin E."/>
            <person name="Salamov A."/>
            <person name="Lipzen A."/>
            <person name="Mereny Z."/>
            <person name="Hegedus B."/>
            <person name="Baldrian P."/>
            <person name="Stursova M."/>
            <person name="Weitz H."/>
            <person name="Taylor A."/>
            <person name="Grigoriev I.V."/>
            <person name="Nagy L.G."/>
            <person name="Martin F."/>
            <person name="Kauserud H."/>
        </authorList>
    </citation>
    <scope>NUCLEOTIDE SEQUENCE</scope>
    <source>
        <strain evidence="2">CBHHK067</strain>
    </source>
</reference>
<evidence type="ECO:0000313" key="3">
    <source>
        <dbReference type="Proteomes" id="UP001221757"/>
    </source>
</evidence>
<accession>A0AAD7D163</accession>
<evidence type="ECO:0000313" key="2">
    <source>
        <dbReference type="EMBL" id="KAJ7674137.1"/>
    </source>
</evidence>
<dbReference type="EMBL" id="JARKIE010000159">
    <property type="protein sequence ID" value="KAJ7674137.1"/>
    <property type="molecule type" value="Genomic_DNA"/>
</dbReference>
<dbReference type="Proteomes" id="UP001221757">
    <property type="component" value="Unassembled WGS sequence"/>
</dbReference>
<dbReference type="AlphaFoldDB" id="A0AAD7D163"/>